<feature type="domain" description="Thioredoxin" evidence="1">
    <location>
        <begin position="1"/>
        <end position="147"/>
    </location>
</feature>
<dbReference type="SUPFAM" id="SSF52833">
    <property type="entry name" value="Thioredoxin-like"/>
    <property type="match status" value="1"/>
</dbReference>
<accession>A0A8K1C4R4</accession>
<evidence type="ECO:0000259" key="1">
    <source>
        <dbReference type="PROSITE" id="PS51352"/>
    </source>
</evidence>
<dbReference type="OrthoDB" id="409136at2759"/>
<comment type="caution">
    <text evidence="2">The sequence shown here is derived from an EMBL/GenBank/DDBJ whole genome shotgun (WGS) entry which is preliminary data.</text>
</comment>
<keyword evidence="3" id="KW-1185">Reference proteome</keyword>
<evidence type="ECO:0000313" key="3">
    <source>
        <dbReference type="Proteomes" id="UP000794436"/>
    </source>
</evidence>
<evidence type="ECO:0000313" key="2">
    <source>
        <dbReference type="EMBL" id="TMW56511.1"/>
    </source>
</evidence>
<dbReference type="InterPro" id="IPR012336">
    <property type="entry name" value="Thioredoxin-like_fold"/>
</dbReference>
<dbReference type="GO" id="GO:0030178">
    <property type="term" value="P:negative regulation of Wnt signaling pathway"/>
    <property type="evidence" value="ECO:0007669"/>
    <property type="project" value="TreeGrafter"/>
</dbReference>
<reference evidence="2" key="1">
    <citation type="submission" date="2019-03" db="EMBL/GenBank/DDBJ databases">
        <title>Long read genome sequence of the mycoparasitic Pythium oligandrum ATCC 38472 isolated from sugarbeet rhizosphere.</title>
        <authorList>
            <person name="Gaulin E."/>
        </authorList>
    </citation>
    <scope>NUCLEOTIDE SEQUENCE</scope>
    <source>
        <strain evidence="2">ATCC 38472_TT</strain>
    </source>
</reference>
<proteinExistence type="predicted"/>
<dbReference type="PROSITE" id="PS51352">
    <property type="entry name" value="THIOREDOXIN_2"/>
    <property type="match status" value="1"/>
</dbReference>
<name>A0A8K1C4R4_PYTOL</name>
<dbReference type="InterPro" id="IPR013766">
    <property type="entry name" value="Thioredoxin_domain"/>
</dbReference>
<dbReference type="GO" id="GO:0004791">
    <property type="term" value="F:thioredoxin-disulfide reductase (NADPH) activity"/>
    <property type="evidence" value="ECO:0007669"/>
    <property type="project" value="TreeGrafter"/>
</dbReference>
<organism evidence="2 3">
    <name type="scientific">Pythium oligandrum</name>
    <name type="common">Mycoparasitic fungus</name>
    <dbReference type="NCBI Taxonomy" id="41045"/>
    <lineage>
        <taxon>Eukaryota</taxon>
        <taxon>Sar</taxon>
        <taxon>Stramenopiles</taxon>
        <taxon>Oomycota</taxon>
        <taxon>Peronosporomycetes</taxon>
        <taxon>Pythiales</taxon>
        <taxon>Pythiaceae</taxon>
        <taxon>Pythium</taxon>
    </lineage>
</organism>
<dbReference type="Proteomes" id="UP000794436">
    <property type="component" value="Unassembled WGS sequence"/>
</dbReference>
<dbReference type="InterPro" id="IPR036249">
    <property type="entry name" value="Thioredoxin-like_sf"/>
</dbReference>
<dbReference type="Gene3D" id="3.40.30.10">
    <property type="entry name" value="Glutaredoxin"/>
    <property type="match status" value="1"/>
</dbReference>
<dbReference type="PANTHER" id="PTHR46472:SF1">
    <property type="entry name" value="NUCLEOREDOXIN"/>
    <property type="match status" value="1"/>
</dbReference>
<sequence length="147" mass="16953">MEAILENQKLLTKSGELVTIADALAQKKIIGVYFSGHYCPPCRVLTPVMVKLYEEIKAENDDFEIIFASSDKEIEKFDEYFEEMPWLALPWTETRELVPALRVKFGATYIPTLIFFNDKGEIIERLGRELIEQHPTDKDAILTALRK</sequence>
<dbReference type="EMBL" id="SPLM01000145">
    <property type="protein sequence ID" value="TMW56511.1"/>
    <property type="molecule type" value="Genomic_DNA"/>
</dbReference>
<dbReference type="GO" id="GO:0031397">
    <property type="term" value="P:negative regulation of protein ubiquitination"/>
    <property type="evidence" value="ECO:0007669"/>
    <property type="project" value="TreeGrafter"/>
</dbReference>
<protein>
    <recommendedName>
        <fullName evidence="1">Thioredoxin domain-containing protein</fullName>
    </recommendedName>
</protein>
<gene>
    <name evidence="2" type="ORF">Poli38472_006521</name>
</gene>
<dbReference type="PANTHER" id="PTHR46472">
    <property type="entry name" value="NUCLEOREDOXIN"/>
    <property type="match status" value="1"/>
</dbReference>
<dbReference type="Pfam" id="PF13905">
    <property type="entry name" value="Thioredoxin_8"/>
    <property type="match status" value="1"/>
</dbReference>
<dbReference type="GO" id="GO:0005634">
    <property type="term" value="C:nucleus"/>
    <property type="evidence" value="ECO:0007669"/>
    <property type="project" value="TreeGrafter"/>
</dbReference>
<dbReference type="AlphaFoldDB" id="A0A8K1C4R4"/>